<evidence type="ECO:0000313" key="1">
    <source>
        <dbReference type="EMBL" id="KAK3714033.1"/>
    </source>
</evidence>
<protein>
    <submittedName>
        <fullName evidence="1">Uncharacterized protein</fullName>
    </submittedName>
</protein>
<dbReference type="Proteomes" id="UP001281147">
    <property type="component" value="Unassembled WGS sequence"/>
</dbReference>
<reference evidence="1" key="1">
    <citation type="submission" date="2023-07" db="EMBL/GenBank/DDBJ databases">
        <title>Black Yeasts Isolated from many extreme environments.</title>
        <authorList>
            <person name="Coleine C."/>
            <person name="Stajich J.E."/>
            <person name="Selbmann L."/>
        </authorList>
    </citation>
    <scope>NUCLEOTIDE SEQUENCE</scope>
    <source>
        <strain evidence="1">CCFEE 5714</strain>
    </source>
</reference>
<evidence type="ECO:0000313" key="2">
    <source>
        <dbReference type="Proteomes" id="UP001281147"/>
    </source>
</evidence>
<keyword evidence="2" id="KW-1185">Reference proteome</keyword>
<sequence length="577" mass="65631">MALDWLTEDAKVDVHQLSFDSSENSVGSLHNMAYWTEQGSLEGASKDSPSGDWLPVNNIEGLALQTRGDATCNQHSCASQTVLNGWKGIAVEAVVCDRELAEVFHRGRNIHDQIQQSELRAHRCRNSLDELQALEESISSDVEIVGLQSLLDGLEKELEKLAVQFKNFEQDEAHHRSRRVSSVNRLLAHFVDADTDADTFYHAVTDDTLESFGSVLEIQEQIGEEGANRAELRERASNLKMQIDDLTTRLSLDTQLEQVTARTKMFIDKRIARNMGTYYSSQTEISHCEGKLDAMSKYRNQASDRLCEALEDLLEAEGLIDTDPRRGQDTPDGATSQNATDRNSSEEIDNTDDPEHLRSRSQSQDRNEIDFMLQTKRIAKARHAKAWQKFNELKNNYRKEAHWFEDLKRRQGSRSDFDRAYLKSQMLWTSRIIAAEDDLQQARVDIRNSSDGVVAPSADSSSIYPDLLHDGYAESEENMMKDSVDGNKLERWLREIDENEAPLERPVGRHTRIGFSELDGAQQSCGDWLQHQLHLPAYGREDQDLEQDPRLGRSRCEDEEKTFQLSRMSPIDAAGRR</sequence>
<comment type="caution">
    <text evidence="1">The sequence shown here is derived from an EMBL/GenBank/DDBJ whole genome shotgun (WGS) entry which is preliminary data.</text>
</comment>
<dbReference type="EMBL" id="JAUTXU010000058">
    <property type="protein sequence ID" value="KAK3714033.1"/>
    <property type="molecule type" value="Genomic_DNA"/>
</dbReference>
<accession>A0ACC3NC76</accession>
<name>A0ACC3NC76_9PEZI</name>
<organism evidence="1 2">
    <name type="scientific">Vermiconidia calcicola</name>
    <dbReference type="NCBI Taxonomy" id="1690605"/>
    <lineage>
        <taxon>Eukaryota</taxon>
        <taxon>Fungi</taxon>
        <taxon>Dikarya</taxon>
        <taxon>Ascomycota</taxon>
        <taxon>Pezizomycotina</taxon>
        <taxon>Dothideomycetes</taxon>
        <taxon>Dothideomycetidae</taxon>
        <taxon>Mycosphaerellales</taxon>
        <taxon>Extremaceae</taxon>
        <taxon>Vermiconidia</taxon>
    </lineage>
</organism>
<proteinExistence type="predicted"/>
<gene>
    <name evidence="1" type="ORF">LTR37_008062</name>
</gene>